<dbReference type="PANTHER" id="PTHR45023">
    <property type="match status" value="1"/>
</dbReference>
<dbReference type="PROSITE" id="PS50090">
    <property type="entry name" value="MYB_LIKE"/>
    <property type="match status" value="1"/>
</dbReference>
<evidence type="ECO:0000313" key="2">
    <source>
        <dbReference type="EMBL" id="TQD87356.1"/>
    </source>
</evidence>
<comment type="caution">
    <text evidence="2">The sequence shown here is derived from an EMBL/GenBank/DDBJ whole genome shotgun (WGS) entry which is preliminary data.</text>
</comment>
<dbReference type="AlphaFoldDB" id="A0A540LLJ7"/>
<evidence type="ECO:0000259" key="1">
    <source>
        <dbReference type="PROSITE" id="PS50090"/>
    </source>
</evidence>
<organism evidence="2 3">
    <name type="scientific">Malus baccata</name>
    <name type="common">Siberian crab apple</name>
    <name type="synonym">Pyrus baccata</name>
    <dbReference type="NCBI Taxonomy" id="106549"/>
    <lineage>
        <taxon>Eukaryota</taxon>
        <taxon>Viridiplantae</taxon>
        <taxon>Streptophyta</taxon>
        <taxon>Embryophyta</taxon>
        <taxon>Tracheophyta</taxon>
        <taxon>Spermatophyta</taxon>
        <taxon>Magnoliopsida</taxon>
        <taxon>eudicotyledons</taxon>
        <taxon>Gunneridae</taxon>
        <taxon>Pentapetalae</taxon>
        <taxon>rosids</taxon>
        <taxon>fabids</taxon>
        <taxon>Rosales</taxon>
        <taxon>Rosaceae</taxon>
        <taxon>Amygdaloideae</taxon>
        <taxon>Maleae</taxon>
        <taxon>Malus</taxon>
    </lineage>
</organism>
<reference evidence="2 3" key="1">
    <citation type="journal article" date="2019" name="G3 (Bethesda)">
        <title>Sequencing of a Wild Apple (Malus baccata) Genome Unravels the Differences Between Cultivated and Wild Apple Species Regarding Disease Resistance and Cold Tolerance.</title>
        <authorList>
            <person name="Chen X."/>
        </authorList>
    </citation>
    <scope>NUCLEOTIDE SEQUENCE [LARGE SCALE GENOMIC DNA]</scope>
    <source>
        <strain evidence="3">cv. Shandingzi</strain>
        <tissue evidence="2">Leaves</tissue>
    </source>
</reference>
<dbReference type="EMBL" id="VIEB01000538">
    <property type="protein sequence ID" value="TQD87356.1"/>
    <property type="molecule type" value="Genomic_DNA"/>
</dbReference>
<dbReference type="PANTHER" id="PTHR45023:SF4">
    <property type="entry name" value="GLYCINE-RICH PROTEIN-RELATED"/>
    <property type="match status" value="1"/>
</dbReference>
<name>A0A540LLJ7_MALBA</name>
<dbReference type="InterPro" id="IPR001005">
    <property type="entry name" value="SANT/Myb"/>
</dbReference>
<accession>A0A540LLJ7</accession>
<gene>
    <name evidence="2" type="ORF">C1H46_027092</name>
</gene>
<feature type="domain" description="Myb-like" evidence="1">
    <location>
        <begin position="1"/>
        <end position="70"/>
    </location>
</feature>
<dbReference type="Gene3D" id="1.10.10.60">
    <property type="entry name" value="Homeodomain-like"/>
    <property type="match status" value="1"/>
</dbReference>
<protein>
    <recommendedName>
        <fullName evidence="1">Myb-like domain-containing protein</fullName>
    </recommendedName>
</protein>
<proteinExistence type="predicted"/>
<dbReference type="Proteomes" id="UP000315295">
    <property type="component" value="Unassembled WGS sequence"/>
</dbReference>
<evidence type="ECO:0000313" key="3">
    <source>
        <dbReference type="Proteomes" id="UP000315295"/>
    </source>
</evidence>
<keyword evidence="3" id="KW-1185">Reference proteome</keyword>
<sequence length="197" mass="22953">MKSRAWTRKEDEALCRAYRWVLEDSVRGISQTSEGVWTCMAKKYLEFYKGIIPPNTRNHGSCSSRWKKHLHPSLNKWHQALLTSASRHENDVNYYDEVHQAKELYMEGSSKPFQFHGCWEICKGWVLFEDPPQHRVGSLPKAMGQNKARRLKEKGKANDEYAAQQELAALLLLLADQNAIVMEEGNRRHDERVKQIQ</sequence>
<dbReference type="STRING" id="106549.A0A540LLJ7"/>